<evidence type="ECO:0000313" key="2">
    <source>
        <dbReference type="Proteomes" id="UP000310032"/>
    </source>
</evidence>
<evidence type="ECO:0000313" key="1">
    <source>
        <dbReference type="EMBL" id="TGY61194.1"/>
    </source>
</evidence>
<accession>A0A4S2F1Z8</accession>
<dbReference type="Proteomes" id="UP000310032">
    <property type="component" value="Unassembled WGS sequence"/>
</dbReference>
<dbReference type="EMBL" id="SRYM01000007">
    <property type="protein sequence ID" value="TGY61194.1"/>
    <property type="molecule type" value="Genomic_DNA"/>
</dbReference>
<protein>
    <recommendedName>
        <fullName evidence="3">DUF3244 domain-containing protein</fullName>
    </recommendedName>
</protein>
<name>A0A4S2F1Z8_PARDI</name>
<proteinExistence type="predicted"/>
<sequence>MASKNVQKASAMQNNSITLSSVSIAIVICDMSANSTSVDIQLDPETKGEFLLSITDGENELSGEFFID</sequence>
<comment type="caution">
    <text evidence="1">The sequence shown here is derived from an EMBL/GenBank/DDBJ whole genome shotgun (WGS) entry which is preliminary data.</text>
</comment>
<dbReference type="AlphaFoldDB" id="A0A4S2F1Z8"/>
<reference evidence="1 2" key="1">
    <citation type="submission" date="2019-04" db="EMBL/GenBank/DDBJ databases">
        <title>Microbes associate with the intestines of laboratory mice.</title>
        <authorList>
            <person name="Navarre W."/>
            <person name="Wong E."/>
            <person name="Huang K."/>
            <person name="Tropini C."/>
            <person name="Ng K."/>
            <person name="Yu B."/>
        </authorList>
    </citation>
    <scope>NUCLEOTIDE SEQUENCE [LARGE SCALE GENOMIC DNA]</scope>
    <source>
        <strain evidence="1 2">NM39_I3</strain>
    </source>
</reference>
<gene>
    <name evidence="1" type="ORF">E5342_03900</name>
</gene>
<evidence type="ECO:0008006" key="3">
    <source>
        <dbReference type="Google" id="ProtNLM"/>
    </source>
</evidence>
<dbReference type="RefSeq" id="WP_135958864.1">
    <property type="nucleotide sequence ID" value="NZ_SRYM01000007.1"/>
</dbReference>
<organism evidence="1 2">
    <name type="scientific">Parabacteroides distasonis</name>
    <dbReference type="NCBI Taxonomy" id="823"/>
    <lineage>
        <taxon>Bacteria</taxon>
        <taxon>Pseudomonadati</taxon>
        <taxon>Bacteroidota</taxon>
        <taxon>Bacteroidia</taxon>
        <taxon>Bacteroidales</taxon>
        <taxon>Tannerellaceae</taxon>
        <taxon>Parabacteroides</taxon>
    </lineage>
</organism>